<organism evidence="2 3">
    <name type="scientific">Dyella monticola</name>
    <dbReference type="NCBI Taxonomy" id="1927958"/>
    <lineage>
        <taxon>Bacteria</taxon>
        <taxon>Pseudomonadati</taxon>
        <taxon>Pseudomonadota</taxon>
        <taxon>Gammaproteobacteria</taxon>
        <taxon>Lysobacterales</taxon>
        <taxon>Rhodanobacteraceae</taxon>
        <taxon>Dyella</taxon>
    </lineage>
</organism>
<comment type="caution">
    <text evidence="2">The sequence shown here is derived from an EMBL/GenBank/DDBJ whole genome shotgun (WGS) entry which is preliminary data.</text>
</comment>
<evidence type="ECO:0000313" key="3">
    <source>
        <dbReference type="Proteomes" id="UP000254258"/>
    </source>
</evidence>
<name>A0A370X967_9GAMM</name>
<dbReference type="AlphaFoldDB" id="A0A370X967"/>
<feature type="transmembrane region" description="Helical" evidence="1">
    <location>
        <begin position="428"/>
        <end position="448"/>
    </location>
</feature>
<proteinExistence type="predicted"/>
<protein>
    <submittedName>
        <fullName evidence="2">Uncharacterized protein</fullName>
    </submittedName>
</protein>
<dbReference type="EMBL" id="QRBE01000001">
    <property type="protein sequence ID" value="RDS84906.1"/>
    <property type="molecule type" value="Genomic_DNA"/>
</dbReference>
<keyword evidence="1" id="KW-0472">Membrane</keyword>
<keyword evidence="1" id="KW-0812">Transmembrane</keyword>
<gene>
    <name evidence="2" type="ORF">DWU98_02825</name>
</gene>
<keyword evidence="3" id="KW-1185">Reference proteome</keyword>
<keyword evidence="1" id="KW-1133">Transmembrane helix</keyword>
<evidence type="ECO:0000256" key="1">
    <source>
        <dbReference type="SAM" id="Phobius"/>
    </source>
</evidence>
<accession>A0A370X967</accession>
<reference evidence="2 3" key="1">
    <citation type="submission" date="2018-07" db="EMBL/GenBank/DDBJ databases">
        <title>Dyella monticola sp. nov. and Dyella psychrodurans sp. nov. isolated from monsoon evergreen broad-leaved forest soil of Dinghu Mountain, China.</title>
        <authorList>
            <person name="Gao Z."/>
            <person name="Qiu L."/>
        </authorList>
    </citation>
    <scope>NUCLEOTIDE SEQUENCE [LARGE SCALE GENOMIC DNA]</scope>
    <source>
        <strain evidence="2 3">4G-K06</strain>
    </source>
</reference>
<sequence length="480" mass="53236">MDWQNVIKIQQSYLKMLDGHYQAQRKALLARQTPDTVLQELSAVERTSRLRDFLRDCRDFWAGACQPLESLLTAGNAAKICLWADSGVEALLPRMGLYFDVALIPDTFAGSYTLDPDAKDFPAGYDVEALKWLSIVDAIRPGLTDAPGHPMVLFFPQRLGLQDNSEEVGRLMRSAGTLAAYAFPKLLRLDDSDIPPNQILDYLQRVDVSKVNKNGSLRQLHPVIEPLLGRATLPRARANGINSSLLRRLSEHGLKRGDLSKLFSLFGTQLYMSEVRQYISSLLRADDVVTQALQPALHIKERMLARESRLHELTQDKVVARSFQHHMPWLSGLTLGDCMMLREDPLFGDVRKLFTVSEDKLRHASVDDLETIAADVEQQVANALQEHELKIASSLQMLHRKTTNHGLSLSAGAGLGLASLVFPQVTALAVASLLAGVLLGTESVYGLIKTRSDLKNNVESLQNNPISVLLRAKKYGLGNT</sequence>
<dbReference type="Proteomes" id="UP000254258">
    <property type="component" value="Unassembled WGS sequence"/>
</dbReference>
<evidence type="ECO:0000313" key="2">
    <source>
        <dbReference type="EMBL" id="RDS84906.1"/>
    </source>
</evidence>
<dbReference type="RefSeq" id="WP_115493927.1">
    <property type="nucleotide sequence ID" value="NZ_QRBE01000001.1"/>
</dbReference>